<dbReference type="RefSeq" id="WP_146433854.1">
    <property type="nucleotide sequence ID" value="NZ_SJPF01000004.1"/>
</dbReference>
<dbReference type="EMBL" id="SJPF01000004">
    <property type="protein sequence ID" value="TWT31610.1"/>
    <property type="molecule type" value="Genomic_DNA"/>
</dbReference>
<gene>
    <name evidence="1" type="ORF">Enr8_35320</name>
</gene>
<dbReference type="Proteomes" id="UP000318878">
    <property type="component" value="Unassembled WGS sequence"/>
</dbReference>
<accession>A0A5C5V116</accession>
<name>A0A5C5V116_9BACT</name>
<protein>
    <submittedName>
        <fullName evidence="1">Uncharacterized protein</fullName>
    </submittedName>
</protein>
<proteinExistence type="predicted"/>
<sequence length="218" mass="24716">MDRNNHFRRSFALLILLTLVPTTGCLNLVATLLYPPNEVQARYKGLEEQKVVVVCIASPSFRSETDTSRNLAVMVEKLLGANVPDIKIIAQQKIDDWQDTSNWDRLDARKVGKGLNADMVVAIDLAHLEIQEHPSMYKGKADFSVTVYDMNEKGKPTYEATDQTLDFPANGTFSTASLTEDKFRRKFMQSIAVWIAHDFYNHNAHDYLALDETFVTNK</sequence>
<dbReference type="AlphaFoldDB" id="A0A5C5V116"/>
<evidence type="ECO:0000313" key="1">
    <source>
        <dbReference type="EMBL" id="TWT31610.1"/>
    </source>
</evidence>
<comment type="caution">
    <text evidence="1">The sequence shown here is derived from an EMBL/GenBank/DDBJ whole genome shotgun (WGS) entry which is preliminary data.</text>
</comment>
<keyword evidence="2" id="KW-1185">Reference proteome</keyword>
<evidence type="ECO:0000313" key="2">
    <source>
        <dbReference type="Proteomes" id="UP000318878"/>
    </source>
</evidence>
<reference evidence="1 2" key="1">
    <citation type="submission" date="2019-02" db="EMBL/GenBank/DDBJ databases">
        <title>Deep-cultivation of Planctomycetes and their phenomic and genomic characterization uncovers novel biology.</title>
        <authorList>
            <person name="Wiegand S."/>
            <person name="Jogler M."/>
            <person name="Boedeker C."/>
            <person name="Pinto D."/>
            <person name="Vollmers J."/>
            <person name="Rivas-Marin E."/>
            <person name="Kohn T."/>
            <person name="Peeters S.H."/>
            <person name="Heuer A."/>
            <person name="Rast P."/>
            <person name="Oberbeckmann S."/>
            <person name="Bunk B."/>
            <person name="Jeske O."/>
            <person name="Meyerdierks A."/>
            <person name="Storesund J.E."/>
            <person name="Kallscheuer N."/>
            <person name="Luecker S."/>
            <person name="Lage O.M."/>
            <person name="Pohl T."/>
            <person name="Merkel B.J."/>
            <person name="Hornburger P."/>
            <person name="Mueller R.-W."/>
            <person name="Bruemmer F."/>
            <person name="Labrenz M."/>
            <person name="Spormann A.M."/>
            <person name="Op Den Camp H."/>
            <person name="Overmann J."/>
            <person name="Amann R."/>
            <person name="Jetten M.S.M."/>
            <person name="Mascher T."/>
            <person name="Medema M.H."/>
            <person name="Devos D.P."/>
            <person name="Kaster A.-K."/>
            <person name="Ovreas L."/>
            <person name="Rohde M."/>
            <person name="Galperin M.Y."/>
            <person name="Jogler C."/>
        </authorList>
    </citation>
    <scope>NUCLEOTIDE SEQUENCE [LARGE SCALE GENOMIC DNA]</scope>
    <source>
        <strain evidence="1 2">Enr8</strain>
    </source>
</reference>
<dbReference type="OrthoDB" id="259392at2"/>
<organism evidence="1 2">
    <name type="scientific">Blastopirellula retiformator</name>
    <dbReference type="NCBI Taxonomy" id="2527970"/>
    <lineage>
        <taxon>Bacteria</taxon>
        <taxon>Pseudomonadati</taxon>
        <taxon>Planctomycetota</taxon>
        <taxon>Planctomycetia</taxon>
        <taxon>Pirellulales</taxon>
        <taxon>Pirellulaceae</taxon>
        <taxon>Blastopirellula</taxon>
    </lineage>
</organism>